<reference evidence="38" key="1">
    <citation type="submission" date="2019-10" db="EMBL/GenBank/DDBJ databases">
        <title>The sequence and de novo assembly of the wild yak genome.</title>
        <authorList>
            <person name="Liu Y."/>
        </authorList>
    </citation>
    <scope>NUCLEOTIDE SEQUENCE [LARGE SCALE GENOMIC DNA]</scope>
    <source>
        <strain evidence="38">WY2019</strain>
    </source>
</reference>
<keyword evidence="32" id="KW-0175">Coiled coil</keyword>
<keyword evidence="9" id="KW-0399">Innate immunity</keyword>
<keyword evidence="17" id="KW-0391">Immunity</keyword>
<feature type="compositionally biased region" description="Polar residues" evidence="33">
    <location>
        <begin position="1004"/>
        <end position="1013"/>
    </location>
</feature>
<dbReference type="InterPro" id="IPR036388">
    <property type="entry name" value="WH-like_DNA-bd_sf"/>
</dbReference>
<feature type="domain" description="Z-binding" evidence="36">
    <location>
        <begin position="585"/>
        <end position="651"/>
    </location>
</feature>
<dbReference type="SUPFAM" id="SSF46785">
    <property type="entry name" value="Winged helix' DNA-binding domain"/>
    <property type="match status" value="2"/>
</dbReference>
<evidence type="ECO:0000256" key="34">
    <source>
        <dbReference type="SAM" id="Phobius"/>
    </source>
</evidence>
<keyword evidence="23" id="KW-0238">DNA-binding</keyword>
<comment type="caution">
    <text evidence="38">The sequence shown here is derived from an EMBL/GenBank/DDBJ whole genome shotgun (WGS) entry which is preliminary data.</text>
</comment>
<keyword evidence="5" id="KW-0488">Methylation</keyword>
<dbReference type="PANTHER" id="PTHR10153">
    <property type="entry name" value="SMALL CONDUCTANCE CALCIUM-ACTIVATED POTASSIUM CHANNEL"/>
    <property type="match status" value="1"/>
</dbReference>
<evidence type="ECO:0000256" key="3">
    <source>
        <dbReference type="ARBA" id="ARBA00004216"/>
    </source>
</evidence>
<evidence type="ECO:0000256" key="29">
    <source>
        <dbReference type="ARBA" id="ARBA00066545"/>
    </source>
</evidence>
<dbReference type="PROSITE" id="PS50139">
    <property type="entry name" value="Z_BINDING"/>
    <property type="match status" value="2"/>
</dbReference>
<keyword evidence="20 34" id="KW-1133">Transmembrane helix</keyword>
<evidence type="ECO:0000256" key="8">
    <source>
        <dbReference type="ARBA" id="ARBA00022553"/>
    </source>
</evidence>
<evidence type="ECO:0000256" key="18">
    <source>
        <dbReference type="ARBA" id="ARBA00022860"/>
    </source>
</evidence>
<keyword evidence="21" id="KW-0406">Ion transport</keyword>
<feature type="compositionally biased region" description="Polar residues" evidence="33">
    <location>
        <begin position="788"/>
        <end position="809"/>
    </location>
</feature>
<dbReference type="SMART" id="SM01053">
    <property type="entry name" value="CaMBD"/>
    <property type="match status" value="1"/>
</dbReference>
<dbReference type="CDD" id="cd19913">
    <property type="entry name" value="DSRM_DRADA_rpt1"/>
    <property type="match status" value="1"/>
</dbReference>
<evidence type="ECO:0000256" key="4">
    <source>
        <dbReference type="ARBA" id="ARBA00022448"/>
    </source>
</evidence>
<keyword evidence="22" id="KW-0051">Antiviral defense</keyword>
<dbReference type="FunFam" id="1.10.10.10:FF:000313">
    <property type="entry name" value="double-stranded RNA-specific adenosine deaminase isoform X4"/>
    <property type="match status" value="1"/>
</dbReference>
<evidence type="ECO:0000259" key="37">
    <source>
        <dbReference type="PROSITE" id="PS50141"/>
    </source>
</evidence>
<dbReference type="CDD" id="cd19915">
    <property type="entry name" value="DSRM_DRADA_rpt3"/>
    <property type="match status" value="1"/>
</dbReference>
<name>A0A6B0S0A1_9CETA</name>
<evidence type="ECO:0000256" key="2">
    <source>
        <dbReference type="ARBA" id="ARBA00004141"/>
    </source>
</evidence>
<feature type="domain" description="DRBM" evidence="35">
    <location>
        <begin position="1130"/>
        <end position="1198"/>
    </location>
</feature>
<dbReference type="GO" id="GO:0046872">
    <property type="term" value="F:metal ion binding"/>
    <property type="evidence" value="ECO:0007669"/>
    <property type="project" value="UniProtKB-KW"/>
</dbReference>
<dbReference type="SMART" id="SM00550">
    <property type="entry name" value="Zalpha"/>
    <property type="match status" value="2"/>
</dbReference>
<evidence type="ECO:0000256" key="11">
    <source>
        <dbReference type="ARBA" id="ARBA00022692"/>
    </source>
</evidence>
<keyword evidence="18" id="KW-0112">Calmodulin-binding</keyword>
<gene>
    <name evidence="38" type="ORF">E5288_WYG015202</name>
</gene>
<evidence type="ECO:0000256" key="17">
    <source>
        <dbReference type="ARBA" id="ARBA00022859"/>
    </source>
</evidence>
<protein>
    <recommendedName>
        <fullName evidence="30">Double-stranded RNA-specific adenosine deaminase</fullName>
        <ecNumber evidence="29">3.5.4.37</ecNumber>
    </recommendedName>
</protein>
<keyword evidence="39" id="KW-1185">Reference proteome</keyword>
<keyword evidence="16" id="KW-0832">Ubl conjugation</keyword>
<dbReference type="GO" id="GO:0006397">
    <property type="term" value="P:mRNA processing"/>
    <property type="evidence" value="ECO:0007669"/>
    <property type="project" value="UniProtKB-KW"/>
</dbReference>
<feature type="transmembrane region" description="Helical" evidence="34">
    <location>
        <begin position="140"/>
        <end position="163"/>
    </location>
</feature>
<dbReference type="GO" id="GO:0016286">
    <property type="term" value="F:small conductance calcium-activated potassium channel activity"/>
    <property type="evidence" value="ECO:0007669"/>
    <property type="project" value="InterPro"/>
</dbReference>
<evidence type="ECO:0000313" key="38">
    <source>
        <dbReference type="EMBL" id="MXQ95888.1"/>
    </source>
</evidence>
<dbReference type="GO" id="GO:0031981">
    <property type="term" value="C:nuclear lumen"/>
    <property type="evidence" value="ECO:0007669"/>
    <property type="project" value="UniProtKB-ARBA"/>
</dbReference>
<keyword evidence="6" id="KW-0963">Cytoplasm</keyword>
<dbReference type="SUPFAM" id="SSF54768">
    <property type="entry name" value="dsRNA-binding domain-like"/>
    <property type="match status" value="3"/>
</dbReference>
<evidence type="ECO:0000256" key="20">
    <source>
        <dbReference type="ARBA" id="ARBA00022989"/>
    </source>
</evidence>
<dbReference type="EMBL" id="VBQZ03000149">
    <property type="protein sequence ID" value="MXQ95888.1"/>
    <property type="molecule type" value="Genomic_DNA"/>
</dbReference>
<keyword evidence="13" id="KW-0677">Repeat</keyword>
<keyword evidence="14" id="KW-0378">Hydrolase</keyword>
<keyword evidence="25" id="KW-0943">RNA-mediated gene silencing</keyword>
<feature type="domain" description="Z-binding" evidence="36">
    <location>
        <begin position="696"/>
        <end position="760"/>
    </location>
</feature>
<dbReference type="InterPro" id="IPR004178">
    <property type="entry name" value="CaM-bd_dom"/>
</dbReference>
<dbReference type="Gene3D" id="1.10.10.10">
    <property type="entry name" value="Winged helix-like DNA-binding domain superfamily/Winged helix DNA-binding domain"/>
    <property type="match status" value="2"/>
</dbReference>
<dbReference type="GO" id="GO:0005516">
    <property type="term" value="F:calmodulin binding"/>
    <property type="evidence" value="ECO:0007669"/>
    <property type="project" value="UniProtKB-KW"/>
</dbReference>
<evidence type="ECO:0000256" key="15">
    <source>
        <dbReference type="ARBA" id="ARBA00022833"/>
    </source>
</evidence>
<dbReference type="InterPro" id="IPR013099">
    <property type="entry name" value="K_chnl_dom"/>
</dbReference>
<dbReference type="GO" id="GO:0051607">
    <property type="term" value="P:defense response to virus"/>
    <property type="evidence" value="ECO:0007669"/>
    <property type="project" value="UniProtKB-KW"/>
</dbReference>
<evidence type="ECO:0000256" key="30">
    <source>
        <dbReference type="ARBA" id="ARBA00069511"/>
    </source>
</evidence>
<evidence type="ECO:0000256" key="32">
    <source>
        <dbReference type="SAM" id="Coils"/>
    </source>
</evidence>
<keyword evidence="10" id="KW-0507">mRNA processing</keyword>
<dbReference type="GO" id="GO:0004000">
    <property type="term" value="F:adenosine deaminase activity"/>
    <property type="evidence" value="ECO:0007669"/>
    <property type="project" value="InterPro"/>
</dbReference>
<dbReference type="Pfam" id="PF07885">
    <property type="entry name" value="Ion_trans_2"/>
    <property type="match status" value="1"/>
</dbReference>
<dbReference type="GO" id="GO:0003726">
    <property type="term" value="F:double-stranded RNA adenosine deaminase activity"/>
    <property type="evidence" value="ECO:0007669"/>
    <property type="project" value="UniProtKB-EC"/>
</dbReference>
<dbReference type="InterPro" id="IPR042371">
    <property type="entry name" value="Z_dom"/>
</dbReference>
<feature type="region of interest" description="Disordered" evidence="33">
    <location>
        <begin position="787"/>
        <end position="814"/>
    </location>
</feature>
<evidence type="ECO:0000256" key="28">
    <source>
        <dbReference type="ARBA" id="ARBA00052912"/>
    </source>
</evidence>
<keyword evidence="11 34" id="KW-0812">Transmembrane</keyword>
<evidence type="ECO:0000256" key="21">
    <source>
        <dbReference type="ARBA" id="ARBA00023065"/>
    </source>
</evidence>
<dbReference type="EC" id="3.5.4.37" evidence="29"/>
<dbReference type="FunFam" id="1.10.287.70:FF:000027">
    <property type="entry name" value="Small conductance calcium-activated potassium channel, isoform O"/>
    <property type="match status" value="1"/>
</dbReference>
<evidence type="ECO:0000313" key="39">
    <source>
        <dbReference type="Proteomes" id="UP000322234"/>
    </source>
</evidence>
<evidence type="ECO:0000259" key="36">
    <source>
        <dbReference type="PROSITE" id="PS50139"/>
    </source>
</evidence>
<dbReference type="GO" id="GO:0031047">
    <property type="term" value="P:regulatory ncRNA-mediated gene silencing"/>
    <property type="evidence" value="ECO:0007669"/>
    <property type="project" value="UniProtKB-KW"/>
</dbReference>
<feature type="transmembrane region" description="Helical" evidence="34">
    <location>
        <begin position="349"/>
        <end position="369"/>
    </location>
</feature>
<feature type="region of interest" description="Disordered" evidence="33">
    <location>
        <begin position="653"/>
        <end position="694"/>
    </location>
</feature>
<keyword evidence="24 34" id="KW-0472">Membrane</keyword>
<dbReference type="FunFam" id="1.10.287.70:FF:000022">
    <property type="entry name" value="Small conductance calcium-activated potassium channel, isoform O"/>
    <property type="match status" value="1"/>
</dbReference>
<evidence type="ECO:0000256" key="26">
    <source>
        <dbReference type="ARBA" id="ARBA00023242"/>
    </source>
</evidence>
<dbReference type="InterPro" id="IPR036390">
    <property type="entry name" value="WH_DNA-bd_sf"/>
</dbReference>
<evidence type="ECO:0000256" key="19">
    <source>
        <dbReference type="ARBA" id="ARBA00022884"/>
    </source>
</evidence>
<evidence type="ECO:0000256" key="5">
    <source>
        <dbReference type="ARBA" id="ARBA00022481"/>
    </source>
</evidence>
<evidence type="ECO:0000256" key="16">
    <source>
        <dbReference type="ARBA" id="ARBA00022843"/>
    </source>
</evidence>
<feature type="domain" description="DRBM" evidence="35">
    <location>
        <begin position="907"/>
        <end position="975"/>
    </location>
</feature>
<dbReference type="PROSITE" id="PS50137">
    <property type="entry name" value="DS_RBD"/>
    <property type="match status" value="3"/>
</dbReference>
<dbReference type="InterPro" id="IPR015449">
    <property type="entry name" value="K_chnl_Ca-activ_SK"/>
</dbReference>
<dbReference type="PROSITE" id="PS50141">
    <property type="entry name" value="A_DEAMIN_EDITASE"/>
    <property type="match status" value="1"/>
</dbReference>
<evidence type="ECO:0000256" key="9">
    <source>
        <dbReference type="ARBA" id="ARBA00022588"/>
    </source>
</evidence>
<evidence type="ECO:0000256" key="27">
    <source>
        <dbReference type="ARBA" id="ARBA00023303"/>
    </source>
</evidence>
<dbReference type="Proteomes" id="UP000322234">
    <property type="component" value="Unassembled WGS sequence"/>
</dbReference>
<dbReference type="SUPFAM" id="SSF81327">
    <property type="entry name" value="Small-conductance potassium channel"/>
    <property type="match status" value="1"/>
</dbReference>
<feature type="compositionally biased region" description="Polar residues" evidence="33">
    <location>
        <begin position="1087"/>
        <end position="1105"/>
    </location>
</feature>
<dbReference type="GO" id="GO:0003677">
    <property type="term" value="F:DNA binding"/>
    <property type="evidence" value="ECO:0007669"/>
    <property type="project" value="UniProtKB-KW"/>
</dbReference>
<evidence type="ECO:0000256" key="10">
    <source>
        <dbReference type="ARBA" id="ARBA00022664"/>
    </source>
</evidence>
<dbReference type="Gene3D" id="1.10.287.70">
    <property type="match status" value="2"/>
</dbReference>
<evidence type="ECO:0000256" key="25">
    <source>
        <dbReference type="ARBA" id="ARBA00023158"/>
    </source>
</evidence>
<dbReference type="InterPro" id="IPR044457">
    <property type="entry name" value="ADAR1_DSRM_3"/>
</dbReference>
<dbReference type="Gene3D" id="3.30.160.20">
    <property type="match status" value="3"/>
</dbReference>
<dbReference type="Pfam" id="PF02295">
    <property type="entry name" value="z-alpha"/>
    <property type="match status" value="2"/>
</dbReference>
<evidence type="ECO:0000256" key="6">
    <source>
        <dbReference type="ARBA" id="ARBA00022490"/>
    </source>
</evidence>
<keyword evidence="8" id="KW-0597">Phosphoprotein</keyword>
<dbReference type="GO" id="GO:0045087">
    <property type="term" value="P:innate immune response"/>
    <property type="evidence" value="ECO:0007669"/>
    <property type="project" value="UniProtKB-KW"/>
</dbReference>
<evidence type="ECO:0000256" key="7">
    <source>
        <dbReference type="ARBA" id="ARBA00022499"/>
    </source>
</evidence>
<keyword evidence="12" id="KW-0479">Metal-binding</keyword>
<feature type="domain" description="A to I editase" evidence="37">
    <location>
        <begin position="1290"/>
        <end position="1625"/>
    </location>
</feature>
<accession>A0A6B0S0A1</accession>
<feature type="domain" description="DRBM" evidence="35">
    <location>
        <begin position="1018"/>
        <end position="1086"/>
    </location>
</feature>
<dbReference type="GO" id="GO:0030018">
    <property type="term" value="C:Z disc"/>
    <property type="evidence" value="ECO:0007669"/>
    <property type="project" value="UniProtKB-SubCell"/>
</dbReference>
<comment type="subcellular location">
    <subcellularLocation>
        <location evidence="3">Cytoplasm</location>
        <location evidence="3">Myofibril</location>
        <location evidence="3">Sarcomere</location>
        <location evidence="3">Z line</location>
    </subcellularLocation>
    <subcellularLocation>
        <location evidence="2">Membrane</location>
        <topology evidence="2">Multi-pass membrane protein</topology>
    </subcellularLocation>
    <subcellularLocation>
        <location evidence="1">Nucleus</location>
    </subcellularLocation>
</comment>
<feature type="region of interest" description="Disordered" evidence="33">
    <location>
        <begin position="978"/>
        <end position="1013"/>
    </location>
</feature>
<evidence type="ECO:0000256" key="12">
    <source>
        <dbReference type="ARBA" id="ARBA00022723"/>
    </source>
</evidence>
<feature type="compositionally biased region" description="Basic and acidic residues" evidence="33">
    <location>
        <begin position="978"/>
        <end position="1001"/>
    </location>
</feature>
<dbReference type="Pfam" id="PF00035">
    <property type="entry name" value="dsrm"/>
    <property type="match status" value="3"/>
</dbReference>
<keyword evidence="27" id="KW-0407">Ion channel</keyword>
<dbReference type="PRINTS" id="PR01451">
    <property type="entry name" value="SKCHANNEL"/>
</dbReference>
<comment type="catalytic activity">
    <reaction evidence="28">
        <text>adenosine in double-stranded RNA + H2O + H(+) = inosine in double-stranded RNA + NH4(+)</text>
        <dbReference type="Rhea" id="RHEA:10120"/>
        <dbReference type="Rhea" id="RHEA-COMP:13885"/>
        <dbReference type="Rhea" id="RHEA-COMP:13886"/>
        <dbReference type="ChEBI" id="CHEBI:15377"/>
        <dbReference type="ChEBI" id="CHEBI:15378"/>
        <dbReference type="ChEBI" id="CHEBI:28938"/>
        <dbReference type="ChEBI" id="CHEBI:74411"/>
        <dbReference type="ChEBI" id="CHEBI:82852"/>
        <dbReference type="EC" id="3.5.4.37"/>
    </reaction>
</comment>
<feature type="transmembrane region" description="Helical" evidence="34">
    <location>
        <begin position="275"/>
        <end position="300"/>
    </location>
</feature>
<feature type="transmembrane region" description="Helical" evidence="34">
    <location>
        <begin position="109"/>
        <end position="128"/>
    </location>
</feature>
<dbReference type="GO" id="GO:0003723">
    <property type="term" value="F:RNA binding"/>
    <property type="evidence" value="ECO:0007669"/>
    <property type="project" value="UniProtKB-UniRule"/>
</dbReference>
<feature type="region of interest" description="Disordered" evidence="33">
    <location>
        <begin position="1075"/>
        <end position="1106"/>
    </location>
</feature>
<dbReference type="InterPro" id="IPR044456">
    <property type="entry name" value="ADAR1_DSRM_1"/>
</dbReference>
<dbReference type="InterPro" id="IPR002466">
    <property type="entry name" value="A_deamin"/>
</dbReference>
<organism evidence="38 39">
    <name type="scientific">Bos mutus</name>
    <name type="common">wild yak</name>
    <dbReference type="NCBI Taxonomy" id="72004"/>
    <lineage>
        <taxon>Eukaryota</taxon>
        <taxon>Metazoa</taxon>
        <taxon>Chordata</taxon>
        <taxon>Craniata</taxon>
        <taxon>Vertebrata</taxon>
        <taxon>Euteleostomi</taxon>
        <taxon>Mammalia</taxon>
        <taxon>Eutheria</taxon>
        <taxon>Laurasiatheria</taxon>
        <taxon>Artiodactyla</taxon>
        <taxon>Ruminantia</taxon>
        <taxon>Pecora</taxon>
        <taxon>Bovidae</taxon>
        <taxon>Bovinae</taxon>
        <taxon>Bos</taxon>
    </lineage>
</organism>
<evidence type="ECO:0000256" key="22">
    <source>
        <dbReference type="ARBA" id="ARBA00023118"/>
    </source>
</evidence>
<dbReference type="SMART" id="SM00358">
    <property type="entry name" value="DSRM"/>
    <property type="match status" value="3"/>
</dbReference>
<evidence type="ECO:0000256" key="33">
    <source>
        <dbReference type="SAM" id="MobiDB-lite"/>
    </source>
</evidence>
<evidence type="ECO:0000256" key="24">
    <source>
        <dbReference type="ARBA" id="ARBA00023136"/>
    </source>
</evidence>
<evidence type="ECO:0000256" key="13">
    <source>
        <dbReference type="ARBA" id="ARBA00022737"/>
    </source>
</evidence>
<dbReference type="FunFam" id="1.10.10.10:FF:000412">
    <property type="entry name" value="Double-stranded RNA-specific adenosine deaminase"/>
    <property type="match status" value="1"/>
</dbReference>
<feature type="compositionally biased region" description="Polar residues" evidence="33">
    <location>
        <begin position="653"/>
        <end position="680"/>
    </location>
</feature>
<dbReference type="InterPro" id="IPR014720">
    <property type="entry name" value="dsRBD_dom"/>
</dbReference>
<keyword evidence="19 31" id="KW-0694">RNA-binding</keyword>
<proteinExistence type="predicted"/>
<dbReference type="Pfam" id="PF02137">
    <property type="entry name" value="A_deamin"/>
    <property type="match status" value="1"/>
</dbReference>
<dbReference type="InterPro" id="IPR036122">
    <property type="entry name" value="CaM-bd_dom_sf"/>
</dbReference>
<keyword evidence="26" id="KW-0539">Nucleus</keyword>
<feature type="coiled-coil region" evidence="32">
    <location>
        <begin position="468"/>
        <end position="495"/>
    </location>
</feature>
<keyword evidence="7" id="KW-1017">Isopeptide bond</keyword>
<evidence type="ECO:0000256" key="1">
    <source>
        <dbReference type="ARBA" id="ARBA00004123"/>
    </source>
</evidence>
<dbReference type="Pfam" id="PF03530">
    <property type="entry name" value="SK_channel"/>
    <property type="match status" value="1"/>
</dbReference>
<dbReference type="FunFam" id="3.30.160.20:FF:000005">
    <property type="entry name" value="Putative double-stranded RNA-specific adenosine deaminase"/>
    <property type="match status" value="3"/>
</dbReference>
<feature type="transmembrane region" description="Helical" evidence="34">
    <location>
        <begin position="320"/>
        <end position="337"/>
    </location>
</feature>
<evidence type="ECO:0000259" key="35">
    <source>
        <dbReference type="PROSITE" id="PS50137"/>
    </source>
</evidence>
<keyword evidence="15" id="KW-0862">Zinc</keyword>
<dbReference type="Pfam" id="PF02888">
    <property type="entry name" value="CaMBD"/>
    <property type="match status" value="1"/>
</dbReference>
<evidence type="ECO:0000256" key="14">
    <source>
        <dbReference type="ARBA" id="ARBA00022801"/>
    </source>
</evidence>
<keyword evidence="4" id="KW-0813">Transport</keyword>
<evidence type="ECO:0000256" key="31">
    <source>
        <dbReference type="PROSITE-ProRule" id="PRU00266"/>
    </source>
</evidence>
<dbReference type="SUPFAM" id="SSF81324">
    <property type="entry name" value="Voltage-gated potassium channels"/>
    <property type="match status" value="1"/>
</dbReference>
<sequence length="1630" mass="181459">MSSCKYSGGVMKPLSRLSASRRNLIEAEPEGQPLQLFSPSNPPEIIISSREDNHAHQTLLHHPNATHNHQHAGTTASSATFPKANKRKNQNIGYKLGHRRALFEKRKRLSDYALIFGMFGIVVMVIETELSWGLYSKDSMFSLALKCLISLSTIILLGLIIAYHTREVQLFVIDNGADDWRIAMTYERILYISLEMLVCAIHPIPGEYKFFWTARLAFSYTPSRAEADVDIILSIPMFLRLYLIARVMLLHSKLFTDASSRSIGALNKINFNTRFVMKTLMTICPGTVLLVFSISLWIIAAWTVRVCERYHDQQDVTSNFLGAMWLISITFLSIGYGDMVPHTYCGKGVCLLTGIMGAGCTALVVAVVARKLELTKAEKHVHNFMMDTQLTKRIKNAAANVLRETWLIYKHTKLLKKIDHAKVRKHQRKFLQAIHQLRSVKMEQRKLSDQANTLVDLSKMQNVMYDLITELNDRSEDLEKQIGSLESKLEHLTASFNSLPLLIADTLRQQQQQLLSALMEARGVSVAVGTTHTPLSDSPIGFEDDFQLYDVLHADLHLAFSIAISRRFCCAQRCSPGTAPWLGGLTISQDQEQRTLELLDELGDGKATTARDLARKLQAPKKDINRVLYSLAEKGKLHQEAGFPPLWRATVPVQAQNQPSQETRAESQTPGAPSPDSSVETEGRSTLCGLEEPPEPLDMAEIKEKICDHLFNVSSSSALNLAKNIGLTKARDVNAVLIDLERQGDVYRQGTTPPIWYLTDKKRERIQIKRNKDSVPETTQAAAVLETGKTTEGPTCNSPASDASNSSVTPGKVENGQEPVVKLKLKQEATAEPVKLKPPVYDNGPSKTGYVDFENGQWATDDIPDDLNSIHAAPGEFRAIMEMPSFYSHGLPRCSPYKKLTECQLKNPISGLLEYAQFASQTCEFNMIEQSGPPHEPRFKFQVVINGREFPPAEAGSKKVAKQDAAMKAMTILLEEAKAKDSGRSEESYHYSSEKESEKTAESQTATPSATSFLSGKNPVTTLLECVHKLGSSCEFRLLSREGPAHDPKFQYCVAMGTHTFPTASAPSKKAAKQMAAEEAMKALQGEATSSTSSEDQPGSTNTEAFDNLESVMPNKVRRISELVRYLNTNPVGGLLEYARSHGFAAEFKLVDQSGPPHEPKFVYQAKVGGRWFPAVCAHSKKQGKQEAADAALRVLIGEDEKAERMGFTEVTPVTGASLRRTMLLLSRSPEAKRKTLPLTGSTFHDQIAMLSHRCFNALTNSFQPSLLGRKILAAIIMKKDSDDLGVVVSLGTGNRCVKGDSLSLKGETVNDCHAEIISRRGFIRFLYSELMKYNPQTAKDSIFEPAKGGEKLQIKKSVSFHLYISTAPCGDGALFDKSCSDRAVESTDSRHYPVFENPKQGKLRTKVENGEGTIPVESSDIVPTWDGIRLGERLRTMSCSDKILRWNVLGLQGALLTHFLQPVYLKSVTLGYLFSQGHLTRAICCRVTRDGSAFEDGLRHPFIVNHPKVGRVSVYDSKRQSGKTKETSVNWCLADGYDLEILDGTRGTVDGPRNELSRVSKKNIFLLFKKLCSFRYRRDLLRLSYGEAKKAARDYEIAKNYFKKSLKDMGYGNWISKPQEEKNFYLCPV</sequence>
<dbReference type="GO" id="GO:0016020">
    <property type="term" value="C:membrane"/>
    <property type="evidence" value="ECO:0007669"/>
    <property type="project" value="UniProtKB-SubCell"/>
</dbReference>
<evidence type="ECO:0000256" key="23">
    <source>
        <dbReference type="ARBA" id="ARBA00023125"/>
    </source>
</evidence>
<dbReference type="SMART" id="SM00552">
    <property type="entry name" value="ADEAMc"/>
    <property type="match status" value="1"/>
</dbReference>